<proteinExistence type="predicted"/>
<comment type="caution">
    <text evidence="3">The sequence shown here is derived from an EMBL/GenBank/DDBJ whole genome shotgun (WGS) entry which is preliminary data.</text>
</comment>
<accession>A0A815VTX2</accession>
<feature type="chain" id="PRO_5035608041" evidence="2">
    <location>
        <begin position="17"/>
        <end position="152"/>
    </location>
</feature>
<evidence type="ECO:0000313" key="6">
    <source>
        <dbReference type="Proteomes" id="UP000663852"/>
    </source>
</evidence>
<dbReference type="AlphaFoldDB" id="A0A815VTX2"/>
<evidence type="ECO:0000313" key="4">
    <source>
        <dbReference type="EMBL" id="CAF1621718.1"/>
    </source>
</evidence>
<sequence length="152" mass="17107">MLGFFIILFLVHVSVATPGRFKRFLNSEVHNRIDVLEQSHSTHRNDTNWMGTIMVSIILSLAIISITIFITFIYICYRVRRRVQATQAPTVAAVEASILPQLHPIIPPLLALLRQQHQLDISPPPHTSLHYPSSTSTATPSIPFTSLPTLKF</sequence>
<feature type="transmembrane region" description="Helical" evidence="1">
    <location>
        <begin position="53"/>
        <end position="77"/>
    </location>
</feature>
<dbReference type="EMBL" id="CAJNOJ010001030">
    <property type="protein sequence ID" value="CAF1539441.1"/>
    <property type="molecule type" value="Genomic_DNA"/>
</dbReference>
<evidence type="ECO:0000313" key="3">
    <source>
        <dbReference type="EMBL" id="CAF1539441.1"/>
    </source>
</evidence>
<dbReference type="EMBL" id="CAJNOR010007694">
    <property type="protein sequence ID" value="CAF1621718.1"/>
    <property type="molecule type" value="Genomic_DNA"/>
</dbReference>
<dbReference type="Proteomes" id="UP000663828">
    <property type="component" value="Unassembled WGS sequence"/>
</dbReference>
<feature type="signal peptide" evidence="2">
    <location>
        <begin position="1"/>
        <end position="16"/>
    </location>
</feature>
<dbReference type="Proteomes" id="UP000663852">
    <property type="component" value="Unassembled WGS sequence"/>
</dbReference>
<keyword evidence="1" id="KW-1133">Transmembrane helix</keyword>
<gene>
    <name evidence="3" type="ORF">EDS130_LOCUS45206</name>
    <name evidence="4" type="ORF">XAT740_LOCUS50335</name>
</gene>
<evidence type="ECO:0000256" key="2">
    <source>
        <dbReference type="SAM" id="SignalP"/>
    </source>
</evidence>
<keyword evidence="2" id="KW-0732">Signal</keyword>
<protein>
    <submittedName>
        <fullName evidence="3">Uncharacterized protein</fullName>
    </submittedName>
</protein>
<reference evidence="3" key="1">
    <citation type="submission" date="2021-02" db="EMBL/GenBank/DDBJ databases">
        <authorList>
            <person name="Nowell W R."/>
        </authorList>
    </citation>
    <scope>NUCLEOTIDE SEQUENCE</scope>
</reference>
<keyword evidence="5" id="KW-1185">Reference proteome</keyword>
<keyword evidence="1" id="KW-0812">Transmembrane</keyword>
<organism evidence="3 6">
    <name type="scientific">Adineta ricciae</name>
    <name type="common">Rotifer</name>
    <dbReference type="NCBI Taxonomy" id="249248"/>
    <lineage>
        <taxon>Eukaryota</taxon>
        <taxon>Metazoa</taxon>
        <taxon>Spiralia</taxon>
        <taxon>Gnathifera</taxon>
        <taxon>Rotifera</taxon>
        <taxon>Eurotatoria</taxon>
        <taxon>Bdelloidea</taxon>
        <taxon>Adinetida</taxon>
        <taxon>Adinetidae</taxon>
        <taxon>Adineta</taxon>
    </lineage>
</organism>
<evidence type="ECO:0000256" key="1">
    <source>
        <dbReference type="SAM" id="Phobius"/>
    </source>
</evidence>
<name>A0A815VTX2_ADIRI</name>
<keyword evidence="1" id="KW-0472">Membrane</keyword>
<evidence type="ECO:0000313" key="5">
    <source>
        <dbReference type="Proteomes" id="UP000663828"/>
    </source>
</evidence>